<reference evidence="2 3" key="1">
    <citation type="journal article" date="2018" name="Mol. Plant">
        <title>The genome of Artemisia annua provides insight into the evolution of Asteraceae family and artemisinin biosynthesis.</title>
        <authorList>
            <person name="Shen Q."/>
            <person name="Zhang L."/>
            <person name="Liao Z."/>
            <person name="Wang S."/>
            <person name="Yan T."/>
            <person name="Shi P."/>
            <person name="Liu M."/>
            <person name="Fu X."/>
            <person name="Pan Q."/>
            <person name="Wang Y."/>
            <person name="Lv Z."/>
            <person name="Lu X."/>
            <person name="Zhang F."/>
            <person name="Jiang W."/>
            <person name="Ma Y."/>
            <person name="Chen M."/>
            <person name="Hao X."/>
            <person name="Li L."/>
            <person name="Tang Y."/>
            <person name="Lv G."/>
            <person name="Zhou Y."/>
            <person name="Sun X."/>
            <person name="Brodelius P.E."/>
            <person name="Rose J.K.C."/>
            <person name="Tang K."/>
        </authorList>
    </citation>
    <scope>NUCLEOTIDE SEQUENCE [LARGE SCALE GENOMIC DNA]</scope>
    <source>
        <strain evidence="3">cv. Huhao1</strain>
        <tissue evidence="2">Leaf</tissue>
    </source>
</reference>
<dbReference type="InterPro" id="IPR050710">
    <property type="entry name" value="Band7/mec-2_domain"/>
</dbReference>
<dbReference type="OrthoDB" id="434619at2759"/>
<dbReference type="AlphaFoldDB" id="A0A2U1KU14"/>
<protein>
    <submittedName>
        <fullName evidence="2">Band 7 protein</fullName>
    </submittedName>
</protein>
<dbReference type="SUPFAM" id="SSF117892">
    <property type="entry name" value="Band 7/SPFH domain"/>
    <property type="match status" value="1"/>
</dbReference>
<sequence length="290" mass="32197">MGNCNCIFAGCIDQASVGIVEKWGKFEKLAHPGLNFFNPCAGQYLAGSLSTRIQSLSVKIETKTKDNVFVHIVSSILYKVIKHNADDAFYELQNPREQIQAYVFDVVRAQVPRLTLDQLFEQKDEVAKAVLDELEKVMGEYGYSIEQILIVDIIPDPSVRKAMNEINAAQRLQLASVYKGEADKILHIKRAEAEAESKYLGGVGVARQRQAITDGLRENILNFSHKVEGASSKDVMDLIMITQYFDTIKDLGNSSKNTTVFLPHGPGHVRDISDQIRNGLMEGKAGAHAE</sequence>
<dbReference type="InterPro" id="IPR001107">
    <property type="entry name" value="Band_7"/>
</dbReference>
<dbReference type="SMART" id="SM00244">
    <property type="entry name" value="PHB"/>
    <property type="match status" value="1"/>
</dbReference>
<dbReference type="STRING" id="35608.A0A2U1KU14"/>
<feature type="domain" description="Band 7" evidence="1">
    <location>
        <begin position="5"/>
        <end position="167"/>
    </location>
</feature>
<dbReference type="EMBL" id="PKPP01013949">
    <property type="protein sequence ID" value="PWA40236.1"/>
    <property type="molecule type" value="Genomic_DNA"/>
</dbReference>
<evidence type="ECO:0000259" key="1">
    <source>
        <dbReference type="SMART" id="SM00244"/>
    </source>
</evidence>
<keyword evidence="3" id="KW-1185">Reference proteome</keyword>
<accession>A0A2U1KU14</accession>
<dbReference type="Pfam" id="PF01145">
    <property type="entry name" value="Band_7"/>
    <property type="match status" value="1"/>
</dbReference>
<dbReference type="PANTHER" id="PTHR43327:SF11">
    <property type="entry name" value="HYPERSENSITIVE-INDUCED RESPONSE PROTEIN 4"/>
    <property type="match status" value="1"/>
</dbReference>
<dbReference type="Gene3D" id="3.30.479.30">
    <property type="entry name" value="Band 7 domain"/>
    <property type="match status" value="1"/>
</dbReference>
<organism evidence="2 3">
    <name type="scientific">Artemisia annua</name>
    <name type="common">Sweet wormwood</name>
    <dbReference type="NCBI Taxonomy" id="35608"/>
    <lineage>
        <taxon>Eukaryota</taxon>
        <taxon>Viridiplantae</taxon>
        <taxon>Streptophyta</taxon>
        <taxon>Embryophyta</taxon>
        <taxon>Tracheophyta</taxon>
        <taxon>Spermatophyta</taxon>
        <taxon>Magnoliopsida</taxon>
        <taxon>eudicotyledons</taxon>
        <taxon>Gunneridae</taxon>
        <taxon>Pentapetalae</taxon>
        <taxon>asterids</taxon>
        <taxon>campanulids</taxon>
        <taxon>Asterales</taxon>
        <taxon>Asteraceae</taxon>
        <taxon>Asteroideae</taxon>
        <taxon>Anthemideae</taxon>
        <taxon>Artemisiinae</taxon>
        <taxon>Artemisia</taxon>
    </lineage>
</organism>
<proteinExistence type="predicted"/>
<evidence type="ECO:0000313" key="3">
    <source>
        <dbReference type="Proteomes" id="UP000245207"/>
    </source>
</evidence>
<dbReference type="PANTHER" id="PTHR43327">
    <property type="entry name" value="STOMATIN-LIKE PROTEIN 2, MITOCHONDRIAL"/>
    <property type="match status" value="1"/>
</dbReference>
<evidence type="ECO:0000313" key="2">
    <source>
        <dbReference type="EMBL" id="PWA40236.1"/>
    </source>
</evidence>
<comment type="caution">
    <text evidence="2">The sequence shown here is derived from an EMBL/GenBank/DDBJ whole genome shotgun (WGS) entry which is preliminary data.</text>
</comment>
<dbReference type="Proteomes" id="UP000245207">
    <property type="component" value="Unassembled WGS sequence"/>
</dbReference>
<name>A0A2U1KU14_ARTAN</name>
<gene>
    <name evidence="2" type="ORF">CTI12_AA566070</name>
</gene>
<dbReference type="InterPro" id="IPR036013">
    <property type="entry name" value="Band_7/SPFH_dom_sf"/>
</dbReference>
<dbReference type="CDD" id="cd03407">
    <property type="entry name" value="SPFH_like_u4"/>
    <property type="match status" value="1"/>
</dbReference>